<dbReference type="PANTHER" id="PTHR23322">
    <property type="entry name" value="FAS-ASSOCIATED PROTEIN"/>
    <property type="match status" value="1"/>
</dbReference>
<gene>
    <name evidence="3" type="ORF">ACHAWO_010986</name>
</gene>
<dbReference type="CDD" id="cd01767">
    <property type="entry name" value="UBX"/>
    <property type="match status" value="1"/>
</dbReference>
<dbReference type="Pfam" id="PF14555">
    <property type="entry name" value="UBA_4"/>
    <property type="match status" value="1"/>
</dbReference>
<protein>
    <recommendedName>
        <fullName evidence="2">UBX domain-containing protein</fullName>
    </recommendedName>
</protein>
<dbReference type="Gene3D" id="1.10.8.10">
    <property type="entry name" value="DNA helicase RuvA subunit, C-terminal domain"/>
    <property type="match status" value="1"/>
</dbReference>
<proteinExistence type="predicted"/>
<dbReference type="EMBL" id="JALLPJ020001106">
    <property type="protein sequence ID" value="KAL3776270.1"/>
    <property type="molecule type" value="Genomic_DNA"/>
</dbReference>
<name>A0ABD3NK19_9STRA</name>
<feature type="domain" description="UBX" evidence="2">
    <location>
        <begin position="457"/>
        <end position="536"/>
    </location>
</feature>
<comment type="caution">
    <text evidence="3">The sequence shown here is derived from an EMBL/GenBank/DDBJ whole genome shotgun (WGS) entry which is preliminary data.</text>
</comment>
<dbReference type="SMART" id="SM00166">
    <property type="entry name" value="UBX"/>
    <property type="match status" value="1"/>
</dbReference>
<dbReference type="AlphaFoldDB" id="A0ABD3NK19"/>
<dbReference type="SUPFAM" id="SSF54236">
    <property type="entry name" value="Ubiquitin-like"/>
    <property type="match status" value="1"/>
</dbReference>
<dbReference type="InterPro" id="IPR050730">
    <property type="entry name" value="UBX_domain-protein"/>
</dbReference>
<dbReference type="PROSITE" id="PS50330">
    <property type="entry name" value="UIM"/>
    <property type="match status" value="1"/>
</dbReference>
<sequence length="538" mass="57806">MADIQSFLTFTSSQNEDVARQYLEMAGGNLETAVGLYMEMGGENGLVGGTGVGMDNEFGMNAAAAASAGGGNNNFASSSAAAVGPDGLDPSLDAATRAAILAAQGPPGPSPIRAPDQTRTMRLVGGDSPFGGGGSAHAALLSAVAGPHAAAAAMMDDDLNAMGSATWGMNVRDNINREAERRMARGRNSGSSNEDAVDVDESDDDLEDEDAAGRANAGRGSTNAAPSLSTMFSPPTHLMHRGGGFQGARNVAKDARRWLLVNVQSDGDFACHALNRDVWRDELVENLVREGFIFWQVMSTNPEGQTYITRYKVAGYPHLAIIDPRTGSLLWKKEGWTQVDPLTAEQFVEIASDFCSRHSFSKQPAPAKHRYTNSGSSQPSNKRPIQELSEEEQLQAAIRASMMTENGDDNTNEEEDVLDKSMEFVDNNYEAESEEKPAALNEFEQEILALDVGDEPDSGDVARIQIRMPDGKRLVRKFKADDTVKIIYAFVAQSNVEAREGKVFELKAKFPPQDLLPSVNESISSCGLNGEAINVMWK</sequence>
<dbReference type="InterPro" id="IPR029071">
    <property type="entry name" value="Ubiquitin-like_domsf"/>
</dbReference>
<dbReference type="Pfam" id="PF00789">
    <property type="entry name" value="UBX"/>
    <property type="match status" value="1"/>
</dbReference>
<accession>A0ABD3NK19</accession>
<dbReference type="CDD" id="cd02958">
    <property type="entry name" value="UAS"/>
    <property type="match status" value="1"/>
</dbReference>
<dbReference type="InterPro" id="IPR006577">
    <property type="entry name" value="UAS"/>
</dbReference>
<dbReference type="Gene3D" id="3.40.30.10">
    <property type="entry name" value="Glutaredoxin"/>
    <property type="match status" value="1"/>
</dbReference>
<reference evidence="3 4" key="1">
    <citation type="submission" date="2024-10" db="EMBL/GenBank/DDBJ databases">
        <title>Updated reference genomes for cyclostephanoid diatoms.</title>
        <authorList>
            <person name="Roberts W.R."/>
            <person name="Alverson A.J."/>
        </authorList>
    </citation>
    <scope>NUCLEOTIDE SEQUENCE [LARGE SCALE GENOMIC DNA]</scope>
    <source>
        <strain evidence="3 4">AJA010-31</strain>
    </source>
</reference>
<feature type="compositionally biased region" description="Acidic residues" evidence="1">
    <location>
        <begin position="195"/>
        <end position="210"/>
    </location>
</feature>
<feature type="compositionally biased region" description="Polar residues" evidence="1">
    <location>
        <begin position="219"/>
        <end position="233"/>
    </location>
</feature>
<feature type="compositionally biased region" description="Polar residues" evidence="1">
    <location>
        <begin position="372"/>
        <end position="383"/>
    </location>
</feature>
<dbReference type="PROSITE" id="PS50033">
    <property type="entry name" value="UBX"/>
    <property type="match status" value="1"/>
</dbReference>
<dbReference type="InterPro" id="IPR001012">
    <property type="entry name" value="UBX_dom"/>
</dbReference>
<feature type="region of interest" description="Disordered" evidence="1">
    <location>
        <begin position="183"/>
        <end position="235"/>
    </location>
</feature>
<dbReference type="InterPro" id="IPR036249">
    <property type="entry name" value="Thioredoxin-like_sf"/>
</dbReference>
<dbReference type="Proteomes" id="UP001530400">
    <property type="component" value="Unassembled WGS sequence"/>
</dbReference>
<dbReference type="InterPro" id="IPR003903">
    <property type="entry name" value="UIM_dom"/>
</dbReference>
<dbReference type="SMART" id="SM00594">
    <property type="entry name" value="UAS"/>
    <property type="match status" value="1"/>
</dbReference>
<dbReference type="Gene3D" id="3.10.20.90">
    <property type="entry name" value="Phosphatidylinositol 3-kinase Catalytic Subunit, Chain A, domain 1"/>
    <property type="match status" value="1"/>
</dbReference>
<keyword evidence="4" id="KW-1185">Reference proteome</keyword>
<dbReference type="Pfam" id="PF13899">
    <property type="entry name" value="Thioredoxin_7"/>
    <property type="match status" value="1"/>
</dbReference>
<evidence type="ECO:0000313" key="3">
    <source>
        <dbReference type="EMBL" id="KAL3776270.1"/>
    </source>
</evidence>
<evidence type="ECO:0000256" key="1">
    <source>
        <dbReference type="SAM" id="MobiDB-lite"/>
    </source>
</evidence>
<dbReference type="PANTHER" id="PTHR23322:SF6">
    <property type="entry name" value="UBX DOMAIN-CONTAINING PROTEIN 7"/>
    <property type="match status" value="1"/>
</dbReference>
<dbReference type="SUPFAM" id="SSF52833">
    <property type="entry name" value="Thioredoxin-like"/>
    <property type="match status" value="1"/>
</dbReference>
<organism evidence="3 4">
    <name type="scientific">Cyclotella atomus</name>
    <dbReference type="NCBI Taxonomy" id="382360"/>
    <lineage>
        <taxon>Eukaryota</taxon>
        <taxon>Sar</taxon>
        <taxon>Stramenopiles</taxon>
        <taxon>Ochrophyta</taxon>
        <taxon>Bacillariophyta</taxon>
        <taxon>Coscinodiscophyceae</taxon>
        <taxon>Thalassiosirophycidae</taxon>
        <taxon>Stephanodiscales</taxon>
        <taxon>Stephanodiscaceae</taxon>
        <taxon>Cyclotella</taxon>
    </lineage>
</organism>
<dbReference type="CDD" id="cd14346">
    <property type="entry name" value="UBA_Ubx5_like"/>
    <property type="match status" value="1"/>
</dbReference>
<evidence type="ECO:0000259" key="2">
    <source>
        <dbReference type="PROSITE" id="PS50033"/>
    </source>
</evidence>
<evidence type="ECO:0000313" key="4">
    <source>
        <dbReference type="Proteomes" id="UP001530400"/>
    </source>
</evidence>
<feature type="region of interest" description="Disordered" evidence="1">
    <location>
        <begin position="361"/>
        <end position="390"/>
    </location>
</feature>